<name>A0AAJ8KUI3_9TREE</name>
<dbReference type="RefSeq" id="XP_065825426.1">
    <property type="nucleotide sequence ID" value="XM_065969354.1"/>
</dbReference>
<dbReference type="EMBL" id="CP144537">
    <property type="protein sequence ID" value="WWC63725.1"/>
    <property type="molecule type" value="Genomic_DNA"/>
</dbReference>
<dbReference type="Proteomes" id="UP000078595">
    <property type="component" value="Chromosome 8"/>
</dbReference>
<dbReference type="KEGG" id="kdj:28972112"/>
<protein>
    <submittedName>
        <fullName evidence="2">Uncharacterized protein</fullName>
    </submittedName>
</protein>
<sequence>MTSFPRSAWHKARDVALLVCASLIALEMAGWDLRTNFGLDSFRNPYLLPGFLVYSQKSPHENRWSPFNGSSSPALLASLLRSSWHTTSSSISSDILRPENWWKEHLGPDGQGWEDISWARGKTVLVVGDSVGRFQVRYFCEMAGEPLRELNWDHPFSPPEILHEELVNSQAEVTVDLQTEKKHNQRSSPSWHRLDRQPKRPTDAPLGQKAVSGDSPLVGRDDDTRHEGNGTGFHGHYCHVPGVDLMIVQVFNYGLDQSGFWTFREDYIPPYTIESRISLLASPYITAMGRAKTAPELTYIGSALWDTTRWMREDAAQGRDISHPVSRERLLWYRSRIREVLIHTRKVFPKTVIKWSSHHYPLRSMAGWFFDGGKQDERPRRPQQRLNRLWPLHQAALSATTDFSDVSLADFIALRGITVNMWGKLMMGMEDHQRDDLHHRLLPGGYLWADMMLFDLREAVNQKRWS</sequence>
<feature type="compositionally biased region" description="Basic and acidic residues" evidence="1">
    <location>
        <begin position="192"/>
        <end position="202"/>
    </location>
</feature>
<proteinExistence type="predicted"/>
<organism evidence="2 3">
    <name type="scientific">Kwoniella dejecticola CBS 10117</name>
    <dbReference type="NCBI Taxonomy" id="1296121"/>
    <lineage>
        <taxon>Eukaryota</taxon>
        <taxon>Fungi</taxon>
        <taxon>Dikarya</taxon>
        <taxon>Basidiomycota</taxon>
        <taxon>Agaricomycotina</taxon>
        <taxon>Tremellomycetes</taxon>
        <taxon>Tremellales</taxon>
        <taxon>Cryptococcaceae</taxon>
        <taxon>Kwoniella</taxon>
    </lineage>
</organism>
<gene>
    <name evidence="2" type="ORF">I303_106330</name>
</gene>
<evidence type="ECO:0000256" key="1">
    <source>
        <dbReference type="SAM" id="MobiDB-lite"/>
    </source>
</evidence>
<reference evidence="2" key="2">
    <citation type="submission" date="2024-02" db="EMBL/GenBank/DDBJ databases">
        <title>Comparative genomics of Cryptococcus and Kwoniella reveals pathogenesis evolution and contrasting modes of karyotype evolution via chromosome fusion or intercentromeric recombination.</title>
        <authorList>
            <person name="Coelho M.A."/>
            <person name="David-Palma M."/>
            <person name="Shea T."/>
            <person name="Bowers K."/>
            <person name="McGinley-Smith S."/>
            <person name="Mohammad A.W."/>
            <person name="Gnirke A."/>
            <person name="Yurkov A.M."/>
            <person name="Nowrousian M."/>
            <person name="Sun S."/>
            <person name="Cuomo C.A."/>
            <person name="Heitman J."/>
        </authorList>
    </citation>
    <scope>NUCLEOTIDE SEQUENCE</scope>
    <source>
        <strain evidence="2">CBS 10117</strain>
    </source>
</reference>
<dbReference type="GeneID" id="28972112"/>
<keyword evidence="3" id="KW-1185">Reference proteome</keyword>
<evidence type="ECO:0000313" key="3">
    <source>
        <dbReference type="Proteomes" id="UP000078595"/>
    </source>
</evidence>
<feature type="region of interest" description="Disordered" evidence="1">
    <location>
        <begin position="179"/>
        <end position="228"/>
    </location>
</feature>
<evidence type="ECO:0000313" key="2">
    <source>
        <dbReference type="EMBL" id="WWC63725.1"/>
    </source>
</evidence>
<reference evidence="2" key="1">
    <citation type="submission" date="2013-07" db="EMBL/GenBank/DDBJ databases">
        <authorList>
            <consortium name="The Broad Institute Genome Sequencing Platform"/>
            <person name="Cuomo C."/>
            <person name="Litvintseva A."/>
            <person name="Chen Y."/>
            <person name="Heitman J."/>
            <person name="Sun S."/>
            <person name="Springer D."/>
            <person name="Dromer F."/>
            <person name="Young S.K."/>
            <person name="Zeng Q."/>
            <person name="Gargeya S."/>
            <person name="Fitzgerald M."/>
            <person name="Abouelleil A."/>
            <person name="Alvarado L."/>
            <person name="Berlin A.M."/>
            <person name="Chapman S.B."/>
            <person name="Dewar J."/>
            <person name="Goldberg J."/>
            <person name="Griggs A."/>
            <person name="Gujja S."/>
            <person name="Hansen M."/>
            <person name="Howarth C."/>
            <person name="Imamovic A."/>
            <person name="Larimer J."/>
            <person name="McCowan C."/>
            <person name="Murphy C."/>
            <person name="Pearson M."/>
            <person name="Priest M."/>
            <person name="Roberts A."/>
            <person name="Saif S."/>
            <person name="Shea T."/>
            <person name="Sykes S."/>
            <person name="Wortman J."/>
            <person name="Nusbaum C."/>
            <person name="Birren B."/>
        </authorList>
    </citation>
    <scope>NUCLEOTIDE SEQUENCE</scope>
    <source>
        <strain evidence="2">CBS 10117</strain>
    </source>
</reference>
<feature type="compositionally biased region" description="Basic and acidic residues" evidence="1">
    <location>
        <begin position="219"/>
        <end position="228"/>
    </location>
</feature>
<accession>A0AAJ8KUI3</accession>
<dbReference type="AlphaFoldDB" id="A0AAJ8KUI3"/>